<dbReference type="Gene3D" id="3.30.40.10">
    <property type="entry name" value="Zinc/RING finger domain, C3HC4 (zinc finger)"/>
    <property type="match status" value="1"/>
</dbReference>
<dbReference type="EMBL" id="CAJZBQ010000005">
    <property type="protein sequence ID" value="CAG9311894.1"/>
    <property type="molecule type" value="Genomic_DNA"/>
</dbReference>
<dbReference type="Pfam" id="PF21362">
    <property type="entry name" value="Sina_RING"/>
    <property type="match status" value="1"/>
</dbReference>
<keyword evidence="7" id="KW-1185">Reference proteome</keyword>
<evidence type="ECO:0000256" key="1">
    <source>
        <dbReference type="ARBA" id="ARBA00022723"/>
    </source>
</evidence>
<sequence>MDKMSLTKQFADTLECPVCMSVYTPPVYLCSSGHSICSLCSSITQNCPFCNSSISNKTRNIVIENMLDQILVPCKFEGCGEMISLLNMPQHCKTCSYNNFIKCLECKSNEEDLIDHLIRKHEYKEIIMDEEGGLRSFSGPIDSWYGNTDWPKGIWRIGHDPFIVLAKCFANMFHVYLYRISRNPIRISMRIEGPGYLAKFKGIVPHISDYEERSLKPHFNCYNKVLLKNFVKVHDEDEEILRLWIRVIKKVDRSKTELIG</sequence>
<evidence type="ECO:0000313" key="6">
    <source>
        <dbReference type="EMBL" id="CAG9311894.1"/>
    </source>
</evidence>
<organism evidence="6 7">
    <name type="scientific">Blepharisma stoltei</name>
    <dbReference type="NCBI Taxonomy" id="1481888"/>
    <lineage>
        <taxon>Eukaryota</taxon>
        <taxon>Sar</taxon>
        <taxon>Alveolata</taxon>
        <taxon>Ciliophora</taxon>
        <taxon>Postciliodesmatophora</taxon>
        <taxon>Heterotrichea</taxon>
        <taxon>Heterotrichida</taxon>
        <taxon>Blepharismidae</taxon>
        <taxon>Blepharisma</taxon>
    </lineage>
</organism>
<dbReference type="PANTHER" id="PTHR45877:SF2">
    <property type="entry name" value="E3 UBIQUITIN-PROTEIN LIGASE SINA-RELATED"/>
    <property type="match status" value="1"/>
</dbReference>
<dbReference type="InterPro" id="IPR013083">
    <property type="entry name" value="Znf_RING/FYVE/PHD"/>
</dbReference>
<keyword evidence="3" id="KW-0862">Zinc</keyword>
<dbReference type="InterPro" id="IPR004162">
    <property type="entry name" value="SINA-like_animal"/>
</dbReference>
<name>A0AAU9IL47_9CILI</name>
<dbReference type="GO" id="GO:0005737">
    <property type="term" value="C:cytoplasm"/>
    <property type="evidence" value="ECO:0007669"/>
    <property type="project" value="TreeGrafter"/>
</dbReference>
<evidence type="ECO:0000256" key="2">
    <source>
        <dbReference type="ARBA" id="ARBA00022771"/>
    </source>
</evidence>
<reference evidence="6" key="1">
    <citation type="submission" date="2021-09" db="EMBL/GenBank/DDBJ databases">
        <authorList>
            <consortium name="AG Swart"/>
            <person name="Singh M."/>
            <person name="Singh A."/>
            <person name="Seah K."/>
            <person name="Emmerich C."/>
        </authorList>
    </citation>
    <scope>NUCLEOTIDE SEQUENCE</scope>
    <source>
        <strain evidence="6">ATCC30299</strain>
    </source>
</reference>
<dbReference type="InterPro" id="IPR049548">
    <property type="entry name" value="Sina-like_RING"/>
</dbReference>
<keyword evidence="2 4" id="KW-0863">Zinc-finger</keyword>
<dbReference type="GO" id="GO:0008270">
    <property type="term" value="F:zinc ion binding"/>
    <property type="evidence" value="ECO:0007669"/>
    <property type="project" value="UniProtKB-KW"/>
</dbReference>
<comment type="caution">
    <text evidence="6">The sequence shown here is derived from an EMBL/GenBank/DDBJ whole genome shotgun (WGS) entry which is preliminary data.</text>
</comment>
<accession>A0AAU9IL47</accession>
<dbReference type="AlphaFoldDB" id="A0AAU9IL47"/>
<feature type="domain" description="RING-type" evidence="5">
    <location>
        <begin position="16"/>
        <end position="51"/>
    </location>
</feature>
<dbReference type="GO" id="GO:0061630">
    <property type="term" value="F:ubiquitin protein ligase activity"/>
    <property type="evidence" value="ECO:0007669"/>
    <property type="project" value="TreeGrafter"/>
</dbReference>
<proteinExistence type="predicted"/>
<evidence type="ECO:0000256" key="3">
    <source>
        <dbReference type="ARBA" id="ARBA00022833"/>
    </source>
</evidence>
<evidence type="ECO:0000313" key="7">
    <source>
        <dbReference type="Proteomes" id="UP001162131"/>
    </source>
</evidence>
<dbReference type="SUPFAM" id="SSF57850">
    <property type="entry name" value="RING/U-box"/>
    <property type="match status" value="1"/>
</dbReference>
<dbReference type="PROSITE" id="PS50089">
    <property type="entry name" value="ZF_RING_2"/>
    <property type="match status" value="1"/>
</dbReference>
<keyword evidence="1" id="KW-0479">Metal-binding</keyword>
<protein>
    <recommendedName>
        <fullName evidence="5">RING-type domain-containing protein</fullName>
    </recommendedName>
</protein>
<dbReference type="SUPFAM" id="SSF49599">
    <property type="entry name" value="TRAF domain-like"/>
    <property type="match status" value="1"/>
</dbReference>
<dbReference type="GO" id="GO:0043161">
    <property type="term" value="P:proteasome-mediated ubiquitin-dependent protein catabolic process"/>
    <property type="evidence" value="ECO:0007669"/>
    <property type="project" value="TreeGrafter"/>
</dbReference>
<dbReference type="GO" id="GO:0031624">
    <property type="term" value="F:ubiquitin conjugating enzyme binding"/>
    <property type="evidence" value="ECO:0007669"/>
    <property type="project" value="TreeGrafter"/>
</dbReference>
<dbReference type="Proteomes" id="UP001162131">
    <property type="component" value="Unassembled WGS sequence"/>
</dbReference>
<evidence type="ECO:0000256" key="4">
    <source>
        <dbReference type="PROSITE-ProRule" id="PRU00175"/>
    </source>
</evidence>
<evidence type="ECO:0000259" key="5">
    <source>
        <dbReference type="PROSITE" id="PS50089"/>
    </source>
</evidence>
<gene>
    <name evidence="6" type="ORF">BSTOLATCC_MIC5154</name>
</gene>
<dbReference type="InterPro" id="IPR001841">
    <property type="entry name" value="Znf_RING"/>
</dbReference>
<dbReference type="PANTHER" id="PTHR45877">
    <property type="entry name" value="E3 UBIQUITIN-PROTEIN LIGASE SIAH2"/>
    <property type="match status" value="1"/>
</dbReference>